<keyword evidence="2" id="KW-1185">Reference proteome</keyword>
<organism evidence="1 2">
    <name type="scientific">Paraburkholderia hospita</name>
    <dbReference type="NCBI Taxonomy" id="169430"/>
    <lineage>
        <taxon>Bacteria</taxon>
        <taxon>Pseudomonadati</taxon>
        <taxon>Pseudomonadota</taxon>
        <taxon>Betaproteobacteria</taxon>
        <taxon>Burkholderiales</taxon>
        <taxon>Burkholderiaceae</taxon>
        <taxon>Paraburkholderia</taxon>
    </lineage>
</organism>
<reference evidence="1 2" key="1">
    <citation type="journal article" date="2012" name="J. Bacteriol.">
        <title>Draft Genome Sequence of the Soil Bacterium Burkholderia terrae Strain BS001, Which Interacts with Fungal Surface Structures.</title>
        <authorList>
            <person name="Nazir R."/>
            <person name="Hansen M.A."/>
            <person name="Sorensen S."/>
            <person name="van Elsas J.D."/>
        </authorList>
    </citation>
    <scope>NUCLEOTIDE SEQUENCE [LARGE SCALE GENOMIC DNA]</scope>
    <source>
        <strain evidence="1 2">BS001</strain>
    </source>
</reference>
<proteinExistence type="predicted"/>
<evidence type="ECO:0000313" key="2">
    <source>
        <dbReference type="Proteomes" id="UP000004980"/>
    </source>
</evidence>
<dbReference type="Proteomes" id="UP000004980">
    <property type="component" value="Unassembled WGS sequence"/>
</dbReference>
<evidence type="ECO:0000313" key="1">
    <source>
        <dbReference type="EMBL" id="EIN00480.1"/>
    </source>
</evidence>
<dbReference type="RefSeq" id="WP_007581460.1">
    <property type="nucleotide sequence ID" value="NZ_AKAU01000078.1"/>
</dbReference>
<comment type="caution">
    <text evidence="1">The sequence shown here is derived from an EMBL/GenBank/DDBJ whole genome shotgun (WGS) entry which is preliminary data.</text>
</comment>
<gene>
    <name evidence="1" type="ORF">WQE_13746</name>
</gene>
<protein>
    <submittedName>
        <fullName evidence="1">Uncharacterized protein</fullName>
    </submittedName>
</protein>
<name>A0ABP2PSK6_9BURK</name>
<sequence length="66" mass="7206">MSGRTKMLLQKSARSSESVLVDCVNMVMAQQMRVVRAVRAASTLEMQSDASFSGVNAALLMRGSRR</sequence>
<dbReference type="EMBL" id="AKAU01000078">
    <property type="protein sequence ID" value="EIN00480.1"/>
    <property type="molecule type" value="Genomic_DNA"/>
</dbReference>
<accession>A0ABP2PSK6</accession>